<proteinExistence type="predicted"/>
<evidence type="ECO:0000256" key="1">
    <source>
        <dbReference type="SAM" id="MobiDB-lite"/>
    </source>
</evidence>
<dbReference type="AlphaFoldDB" id="A0A2T9YSN1"/>
<feature type="domain" description="Reverse transcriptase zinc-binding" evidence="2">
    <location>
        <begin position="64"/>
        <end position="142"/>
    </location>
</feature>
<dbReference type="Proteomes" id="UP000245383">
    <property type="component" value="Unassembled WGS sequence"/>
</dbReference>
<feature type="compositionally biased region" description="Basic and acidic residues" evidence="1">
    <location>
        <begin position="228"/>
        <end position="240"/>
    </location>
</feature>
<organism evidence="3 4">
    <name type="scientific">Smittium simulii</name>
    <dbReference type="NCBI Taxonomy" id="133385"/>
    <lineage>
        <taxon>Eukaryota</taxon>
        <taxon>Fungi</taxon>
        <taxon>Fungi incertae sedis</taxon>
        <taxon>Zoopagomycota</taxon>
        <taxon>Kickxellomycotina</taxon>
        <taxon>Harpellomycetes</taxon>
        <taxon>Harpellales</taxon>
        <taxon>Legeriomycetaceae</taxon>
        <taxon>Smittium</taxon>
    </lineage>
</organism>
<dbReference type="STRING" id="133385.A0A2T9YSN1"/>
<name>A0A2T9YSN1_9FUNG</name>
<comment type="caution">
    <text evidence="3">The sequence shown here is derived from an EMBL/GenBank/DDBJ whole genome shotgun (WGS) entry which is preliminary data.</text>
</comment>
<keyword evidence="4" id="KW-1185">Reference proteome</keyword>
<evidence type="ECO:0000259" key="2">
    <source>
        <dbReference type="Pfam" id="PF13966"/>
    </source>
</evidence>
<evidence type="ECO:0000313" key="3">
    <source>
        <dbReference type="EMBL" id="PVU95321.1"/>
    </source>
</evidence>
<reference evidence="3 4" key="1">
    <citation type="journal article" date="2018" name="MBio">
        <title>Comparative Genomics Reveals the Core Gene Toolbox for the Fungus-Insect Symbiosis.</title>
        <authorList>
            <person name="Wang Y."/>
            <person name="Stata M."/>
            <person name="Wang W."/>
            <person name="Stajich J.E."/>
            <person name="White M.M."/>
            <person name="Moncalvo J.M."/>
        </authorList>
    </citation>
    <scope>NUCLEOTIDE SEQUENCE [LARGE SCALE GENOMIC DNA]</scope>
    <source>
        <strain evidence="3 4">SWE-8-4</strain>
    </source>
</reference>
<sequence>MFLIPPYIEDKINRAGIIDENDYYFPIKRLAIAGKPIDDFNPKSARQYILDNLNKINVNINDWNISDNKKKIKIPTWQEISNTKIIPKIKSLIWAIYHNATYNEKKFNIFNNENSTKCKYCTETDEDIEHTFFSCNRIRLFWNKINEFLNKISLANNPPNTITNKDVIERLNKFKGQLPNIEVIHALALWEIHRAKTEYNLSNINLTLNIIIKINIPVSNNGQSQRECNIEKKNHESPTK</sequence>
<dbReference type="OrthoDB" id="1436613at2759"/>
<dbReference type="InterPro" id="IPR026960">
    <property type="entry name" value="RVT-Znf"/>
</dbReference>
<evidence type="ECO:0000313" key="4">
    <source>
        <dbReference type="Proteomes" id="UP000245383"/>
    </source>
</evidence>
<protein>
    <recommendedName>
        <fullName evidence="2">Reverse transcriptase zinc-binding domain-containing protein</fullName>
    </recommendedName>
</protein>
<dbReference type="EMBL" id="MBFR01000059">
    <property type="protein sequence ID" value="PVU95321.1"/>
    <property type="molecule type" value="Genomic_DNA"/>
</dbReference>
<gene>
    <name evidence="3" type="ORF">BB561_001907</name>
</gene>
<accession>A0A2T9YSN1</accession>
<dbReference type="Pfam" id="PF13966">
    <property type="entry name" value="zf-RVT"/>
    <property type="match status" value="1"/>
</dbReference>
<feature type="region of interest" description="Disordered" evidence="1">
    <location>
        <begin position="221"/>
        <end position="240"/>
    </location>
</feature>